<dbReference type="InterPro" id="IPR019734">
    <property type="entry name" value="TPR_rpt"/>
</dbReference>
<feature type="compositionally biased region" description="Basic and acidic residues" evidence="4">
    <location>
        <begin position="259"/>
        <end position="272"/>
    </location>
</feature>
<sequence length="282" mass="31965">MLPPRVPTRRNPKTARTMYRMLCILLVLLAATEATAQQMPERSLVRKGNRQYNKGEYGEAIKRYEEALKAAPESFEATYNLGNALYKAERFDTAEQTILRATADTLRTDNELAETYYNLGNAQFKQKKYKEALESYKQSLRLNPSDMEAKYNYAYTKRLLDDQNKDGGGGGNDQQNQDQNQDQNQQNQNGQGQQNPQQGDNKQQQGDNNPDKKQDGDPQQQPAKPDDSQGDKGDGEGQPTPSGISPQEQEQMLDAIQAQEDKTQEKLKEKRQGVVVRGKKNW</sequence>
<organism evidence="5">
    <name type="scientific">Siphoviridae sp. ctBLh2</name>
    <dbReference type="NCBI Taxonomy" id="2827803"/>
    <lineage>
        <taxon>Viruses</taxon>
        <taxon>Duplodnaviria</taxon>
        <taxon>Heunggongvirae</taxon>
        <taxon>Uroviricota</taxon>
        <taxon>Caudoviricetes</taxon>
    </lineage>
</organism>
<keyword evidence="1" id="KW-0677">Repeat</keyword>
<feature type="compositionally biased region" description="Low complexity" evidence="4">
    <location>
        <begin position="173"/>
        <end position="208"/>
    </location>
</feature>
<dbReference type="PROSITE" id="PS50293">
    <property type="entry name" value="TPR_REGION"/>
    <property type="match status" value="1"/>
</dbReference>
<accession>A0A8S5S2Y9</accession>
<dbReference type="PANTHER" id="PTHR44943">
    <property type="entry name" value="CELLULOSE SYNTHASE OPERON PROTEIN C"/>
    <property type="match status" value="1"/>
</dbReference>
<dbReference type="InterPro" id="IPR011990">
    <property type="entry name" value="TPR-like_helical_dom_sf"/>
</dbReference>
<evidence type="ECO:0000313" key="5">
    <source>
        <dbReference type="EMBL" id="DAF45334.1"/>
    </source>
</evidence>
<evidence type="ECO:0000256" key="4">
    <source>
        <dbReference type="SAM" id="MobiDB-lite"/>
    </source>
</evidence>
<evidence type="ECO:0000256" key="1">
    <source>
        <dbReference type="ARBA" id="ARBA00022737"/>
    </source>
</evidence>
<protein>
    <submittedName>
        <fullName evidence="5">Tetratricopeptide repeat</fullName>
    </submittedName>
</protein>
<feature type="repeat" description="TPR" evidence="3">
    <location>
        <begin position="113"/>
        <end position="146"/>
    </location>
</feature>
<dbReference type="PANTHER" id="PTHR44943:SF8">
    <property type="entry name" value="TPR REPEAT-CONTAINING PROTEIN MJ0263"/>
    <property type="match status" value="1"/>
</dbReference>
<name>A0A8S5S2Y9_9CAUD</name>
<reference evidence="5" key="1">
    <citation type="journal article" date="2021" name="Proc. Natl. Acad. Sci. U.S.A.">
        <title>A Catalog of Tens of Thousands of Viruses from Human Metagenomes Reveals Hidden Associations with Chronic Diseases.</title>
        <authorList>
            <person name="Tisza M.J."/>
            <person name="Buck C.B."/>
        </authorList>
    </citation>
    <scope>NUCLEOTIDE SEQUENCE</scope>
    <source>
        <strain evidence="5">CtBLh2</strain>
    </source>
</reference>
<keyword evidence="2 3" id="KW-0802">TPR repeat</keyword>
<evidence type="ECO:0000256" key="2">
    <source>
        <dbReference type="ARBA" id="ARBA00022803"/>
    </source>
</evidence>
<dbReference type="SMART" id="SM00028">
    <property type="entry name" value="TPR"/>
    <property type="match status" value="3"/>
</dbReference>
<dbReference type="SUPFAM" id="SSF48452">
    <property type="entry name" value="TPR-like"/>
    <property type="match status" value="1"/>
</dbReference>
<feature type="region of interest" description="Disordered" evidence="4">
    <location>
        <begin position="161"/>
        <end position="282"/>
    </location>
</feature>
<proteinExistence type="predicted"/>
<dbReference type="PROSITE" id="PS50005">
    <property type="entry name" value="TPR"/>
    <property type="match status" value="2"/>
</dbReference>
<dbReference type="Gene3D" id="1.25.40.10">
    <property type="entry name" value="Tetratricopeptide repeat domain"/>
    <property type="match status" value="1"/>
</dbReference>
<feature type="compositionally biased region" description="Basic and acidic residues" evidence="4">
    <location>
        <begin position="224"/>
        <end position="235"/>
    </location>
</feature>
<evidence type="ECO:0000256" key="3">
    <source>
        <dbReference type="PROSITE-ProRule" id="PRU00339"/>
    </source>
</evidence>
<dbReference type="EMBL" id="BK032514">
    <property type="protein sequence ID" value="DAF45334.1"/>
    <property type="molecule type" value="Genomic_DNA"/>
</dbReference>
<dbReference type="Pfam" id="PF13432">
    <property type="entry name" value="TPR_16"/>
    <property type="match status" value="1"/>
</dbReference>
<feature type="repeat" description="TPR" evidence="3">
    <location>
        <begin position="41"/>
        <end position="74"/>
    </location>
</feature>
<dbReference type="Pfam" id="PF00515">
    <property type="entry name" value="TPR_1"/>
    <property type="match status" value="1"/>
</dbReference>
<feature type="compositionally biased region" description="Polar residues" evidence="4">
    <location>
        <begin position="239"/>
        <end position="250"/>
    </location>
</feature>
<dbReference type="InterPro" id="IPR051685">
    <property type="entry name" value="Ycf3/AcsC/BcsC/TPR_MFPF"/>
</dbReference>